<feature type="compositionally biased region" description="Basic and acidic residues" evidence="1">
    <location>
        <begin position="60"/>
        <end position="91"/>
    </location>
</feature>
<comment type="caution">
    <text evidence="3">The sequence shown here is derived from an EMBL/GenBank/DDBJ whole genome shotgun (WGS) entry which is preliminary data.</text>
</comment>
<keyword evidence="2" id="KW-1133">Transmembrane helix</keyword>
<feature type="compositionally biased region" description="Basic and acidic residues" evidence="1">
    <location>
        <begin position="35"/>
        <end position="45"/>
    </location>
</feature>
<evidence type="ECO:0000313" key="4">
    <source>
        <dbReference type="Proteomes" id="UP001611075"/>
    </source>
</evidence>
<evidence type="ECO:0000256" key="1">
    <source>
        <dbReference type="SAM" id="MobiDB-lite"/>
    </source>
</evidence>
<dbReference type="Pfam" id="PF11241">
    <property type="entry name" value="DUF3043"/>
    <property type="match status" value="1"/>
</dbReference>
<protein>
    <submittedName>
        <fullName evidence="3">DUF3043 domain-containing protein</fullName>
    </submittedName>
</protein>
<organism evidence="3 4">
    <name type="scientific">Micromonospora rubida</name>
    <dbReference type="NCBI Taxonomy" id="2697657"/>
    <lineage>
        <taxon>Bacteria</taxon>
        <taxon>Bacillati</taxon>
        <taxon>Actinomycetota</taxon>
        <taxon>Actinomycetes</taxon>
        <taxon>Micromonosporales</taxon>
        <taxon>Micromonosporaceae</taxon>
        <taxon>Micromonospora</taxon>
    </lineage>
</organism>
<feature type="transmembrane region" description="Helical" evidence="2">
    <location>
        <begin position="106"/>
        <end position="125"/>
    </location>
</feature>
<keyword evidence="4" id="KW-1185">Reference proteome</keyword>
<keyword evidence="2" id="KW-0812">Transmembrane</keyword>
<gene>
    <name evidence="3" type="ORF">ACH4OY_22685</name>
</gene>
<sequence length="200" mass="22238">MSPFRRKSSAPVDESVTSVTPGEASAPARRSYTPSKKELGRETPKRPVAGRRPAGPTKPLSKEEARERRRRLRAESSAEFRREGGPRDRGPAKLLARNVVDSRRTIGTWFFGGALIVLLGSNQAMPPIVRLISNILWGVLALGVVIDSILISRKIKKLVQERLPTSGERMGSLYLYAIMRSITFRRMRAPEPRVKVGDPV</sequence>
<dbReference type="EMBL" id="JBIRPU010000018">
    <property type="protein sequence ID" value="MFI0795458.1"/>
    <property type="molecule type" value="Genomic_DNA"/>
</dbReference>
<proteinExistence type="predicted"/>
<name>A0ABW7SU07_9ACTN</name>
<feature type="region of interest" description="Disordered" evidence="1">
    <location>
        <begin position="1"/>
        <end position="91"/>
    </location>
</feature>
<keyword evidence="2" id="KW-0472">Membrane</keyword>
<dbReference type="Proteomes" id="UP001611075">
    <property type="component" value="Unassembled WGS sequence"/>
</dbReference>
<dbReference type="RefSeq" id="WP_396682824.1">
    <property type="nucleotide sequence ID" value="NZ_JBIRPU010000018.1"/>
</dbReference>
<feature type="transmembrane region" description="Helical" evidence="2">
    <location>
        <begin position="131"/>
        <end position="152"/>
    </location>
</feature>
<evidence type="ECO:0000313" key="3">
    <source>
        <dbReference type="EMBL" id="MFI0795458.1"/>
    </source>
</evidence>
<accession>A0ABW7SU07</accession>
<reference evidence="3 4" key="1">
    <citation type="submission" date="2024-10" db="EMBL/GenBank/DDBJ databases">
        <title>The Natural Products Discovery Center: Release of the First 8490 Sequenced Strains for Exploring Actinobacteria Biosynthetic Diversity.</title>
        <authorList>
            <person name="Kalkreuter E."/>
            <person name="Kautsar S.A."/>
            <person name="Yang D."/>
            <person name="Bader C.D."/>
            <person name="Teijaro C.N."/>
            <person name="Fluegel L."/>
            <person name="Davis C.M."/>
            <person name="Simpson J.R."/>
            <person name="Lauterbach L."/>
            <person name="Steele A.D."/>
            <person name="Gui C."/>
            <person name="Meng S."/>
            <person name="Li G."/>
            <person name="Viehrig K."/>
            <person name="Ye F."/>
            <person name="Su P."/>
            <person name="Kiefer A.F."/>
            <person name="Nichols A."/>
            <person name="Cepeda A.J."/>
            <person name="Yan W."/>
            <person name="Fan B."/>
            <person name="Jiang Y."/>
            <person name="Adhikari A."/>
            <person name="Zheng C.-J."/>
            <person name="Schuster L."/>
            <person name="Cowan T.M."/>
            <person name="Smanski M.J."/>
            <person name="Chevrette M.G."/>
            <person name="De Carvalho L.P.S."/>
            <person name="Shen B."/>
        </authorList>
    </citation>
    <scope>NUCLEOTIDE SEQUENCE [LARGE SCALE GENOMIC DNA]</scope>
    <source>
        <strain evidence="3 4">NPDC021253</strain>
    </source>
</reference>
<evidence type="ECO:0000256" key="2">
    <source>
        <dbReference type="SAM" id="Phobius"/>
    </source>
</evidence>
<dbReference type="InterPro" id="IPR021403">
    <property type="entry name" value="DUF3043"/>
</dbReference>